<dbReference type="InterPro" id="IPR002577">
    <property type="entry name" value="HTH_HxlR"/>
</dbReference>
<dbReference type="SUPFAM" id="SSF46785">
    <property type="entry name" value="Winged helix' DNA-binding domain"/>
    <property type="match status" value="1"/>
</dbReference>
<dbReference type="PANTHER" id="PTHR33204:SF18">
    <property type="entry name" value="TRANSCRIPTIONAL REGULATORY PROTEIN"/>
    <property type="match status" value="1"/>
</dbReference>
<dbReference type="PANTHER" id="PTHR33204">
    <property type="entry name" value="TRANSCRIPTIONAL REGULATOR, MARR FAMILY"/>
    <property type="match status" value="1"/>
</dbReference>
<dbReference type="GO" id="GO:0003677">
    <property type="term" value="F:DNA binding"/>
    <property type="evidence" value="ECO:0007669"/>
    <property type="project" value="UniProtKB-KW"/>
</dbReference>
<reference evidence="6" key="1">
    <citation type="submission" date="2016-10" db="EMBL/GenBank/DDBJ databases">
        <authorList>
            <person name="Varghese N."/>
            <person name="Submissions S."/>
        </authorList>
    </citation>
    <scope>NUCLEOTIDE SEQUENCE [LARGE SCALE GENOMIC DNA]</scope>
    <source>
        <strain evidence="6">DSM 44675</strain>
    </source>
</reference>
<evidence type="ECO:0000313" key="5">
    <source>
        <dbReference type="EMBL" id="SEL60484.1"/>
    </source>
</evidence>
<evidence type="ECO:0000256" key="1">
    <source>
        <dbReference type="ARBA" id="ARBA00023015"/>
    </source>
</evidence>
<keyword evidence="2 5" id="KW-0238">DNA-binding</keyword>
<dbReference type="Pfam" id="PF01638">
    <property type="entry name" value="HxlR"/>
    <property type="match status" value="1"/>
</dbReference>
<evidence type="ECO:0000256" key="3">
    <source>
        <dbReference type="ARBA" id="ARBA00023163"/>
    </source>
</evidence>
<dbReference type="InterPro" id="IPR036390">
    <property type="entry name" value="WH_DNA-bd_sf"/>
</dbReference>
<feature type="domain" description="HTH hxlR-type" evidence="4">
    <location>
        <begin position="32"/>
        <end position="131"/>
    </location>
</feature>
<keyword evidence="3" id="KW-0804">Transcription</keyword>
<keyword evidence="6" id="KW-1185">Reference proteome</keyword>
<gene>
    <name evidence="5" type="ORF">SAMN05444583_111129</name>
</gene>
<dbReference type="PROSITE" id="PS51118">
    <property type="entry name" value="HTH_HXLR"/>
    <property type="match status" value="1"/>
</dbReference>
<accession>A0A1H7RKW4</accession>
<proteinExistence type="predicted"/>
<dbReference type="InterPro" id="IPR036388">
    <property type="entry name" value="WH-like_DNA-bd_sf"/>
</dbReference>
<organism evidence="5 6">
    <name type="scientific">Rhodococcus maanshanensis</name>
    <dbReference type="NCBI Taxonomy" id="183556"/>
    <lineage>
        <taxon>Bacteria</taxon>
        <taxon>Bacillati</taxon>
        <taxon>Actinomycetota</taxon>
        <taxon>Actinomycetes</taxon>
        <taxon>Mycobacteriales</taxon>
        <taxon>Nocardiaceae</taxon>
        <taxon>Rhodococcus</taxon>
    </lineage>
</organism>
<dbReference type="Proteomes" id="UP000198677">
    <property type="component" value="Unassembled WGS sequence"/>
</dbReference>
<protein>
    <submittedName>
        <fullName evidence="5">DNA-binding transcriptional regulator, HxlR family</fullName>
    </submittedName>
</protein>
<dbReference type="Gene3D" id="1.10.10.10">
    <property type="entry name" value="Winged helix-like DNA-binding domain superfamily/Winged helix DNA-binding domain"/>
    <property type="match status" value="1"/>
</dbReference>
<sequence>MDYTSQGYDDVMGAIHLEGVLADRDAWQATRCSIGKAMEVIGTRSAMLIMREAYYGTTRFDDFAARVGITEAVASARLRELADAGLLERSPYREPGQRTRHEYLLTEMGRDLLPAVLALMQWGDKYLQDGKGAPLDLVENDTGEPVRVEVRGESGRAMPLEGLRIRPGEQYRARRLRRP</sequence>
<name>A0A1H7RKW4_9NOCA</name>
<evidence type="ECO:0000313" key="6">
    <source>
        <dbReference type="Proteomes" id="UP000198677"/>
    </source>
</evidence>
<dbReference type="EMBL" id="FOAW01000011">
    <property type="protein sequence ID" value="SEL60484.1"/>
    <property type="molecule type" value="Genomic_DNA"/>
</dbReference>
<evidence type="ECO:0000256" key="2">
    <source>
        <dbReference type="ARBA" id="ARBA00023125"/>
    </source>
</evidence>
<dbReference type="AlphaFoldDB" id="A0A1H7RKW4"/>
<keyword evidence="1" id="KW-0805">Transcription regulation</keyword>
<evidence type="ECO:0000259" key="4">
    <source>
        <dbReference type="PROSITE" id="PS51118"/>
    </source>
</evidence>